<feature type="binding site" evidence="9">
    <location>
        <position position="27"/>
    </location>
    <ligand>
        <name>Zn(2+)</name>
        <dbReference type="ChEBI" id="CHEBI:29105"/>
        <label>1</label>
    </ligand>
</feature>
<keyword evidence="5 9" id="KW-0862">Zinc</keyword>
<reference evidence="12" key="2">
    <citation type="submission" date="2022-01" db="EMBL/GenBank/DDBJ databases">
        <authorList>
            <person name="Hirooka S."/>
            <person name="Miyagishima S.Y."/>
        </authorList>
    </citation>
    <scope>NUCLEOTIDE SEQUENCE</scope>
    <source>
        <strain evidence="12">NBRC 102759</strain>
    </source>
</reference>
<feature type="binding site" evidence="9">
    <location>
        <position position="24"/>
    </location>
    <ligand>
        <name>Zn(2+)</name>
        <dbReference type="ChEBI" id="CHEBI:29105"/>
        <label>1</label>
    </ligand>
</feature>
<comment type="function">
    <text evidence="8">DNA-dependent RNA polymerase catalyzes the transcription of DNA into RNA using the four ribonucleoside triphosphates as substrates.</text>
</comment>
<evidence type="ECO:0000256" key="9">
    <source>
        <dbReference type="PIRSR" id="PIRSR005586-1"/>
    </source>
</evidence>
<dbReference type="PANTHER" id="PTHR11239">
    <property type="entry name" value="DNA-DIRECTED RNA POLYMERASE"/>
    <property type="match status" value="1"/>
</dbReference>
<dbReference type="SUPFAM" id="SSF57783">
    <property type="entry name" value="Zinc beta-ribbon"/>
    <property type="match status" value="1"/>
</dbReference>
<dbReference type="Proteomes" id="UP001061958">
    <property type="component" value="Unassembled WGS sequence"/>
</dbReference>
<accession>A0A9C7UN66</accession>
<feature type="binding site" evidence="9">
    <location>
        <position position="69"/>
    </location>
    <ligand>
        <name>Zn(2+)</name>
        <dbReference type="ChEBI" id="CHEBI:29105"/>
        <label>2</label>
    </ligand>
</feature>
<evidence type="ECO:0000256" key="3">
    <source>
        <dbReference type="ARBA" id="ARBA00022723"/>
    </source>
</evidence>
<dbReference type="GO" id="GO:0005666">
    <property type="term" value="C:RNA polymerase III complex"/>
    <property type="evidence" value="ECO:0007669"/>
    <property type="project" value="TreeGrafter"/>
</dbReference>
<dbReference type="GO" id="GO:0003899">
    <property type="term" value="F:DNA-directed RNA polymerase activity"/>
    <property type="evidence" value="ECO:0007669"/>
    <property type="project" value="InterPro"/>
</dbReference>
<comment type="subcellular location">
    <subcellularLocation>
        <location evidence="1 8">Nucleus</location>
    </subcellularLocation>
</comment>
<evidence type="ECO:0000256" key="4">
    <source>
        <dbReference type="ARBA" id="ARBA00022771"/>
    </source>
</evidence>
<evidence type="ECO:0000256" key="6">
    <source>
        <dbReference type="ARBA" id="ARBA00023163"/>
    </source>
</evidence>
<dbReference type="PIRSF" id="PIRSF005586">
    <property type="entry name" value="RNApol_RpoM"/>
    <property type="match status" value="1"/>
</dbReference>
<dbReference type="GO" id="GO:0006386">
    <property type="term" value="P:termination of RNA polymerase III transcription"/>
    <property type="evidence" value="ECO:0007669"/>
    <property type="project" value="TreeGrafter"/>
</dbReference>
<dbReference type="InterPro" id="IPR012164">
    <property type="entry name" value="Rpa12/Rpb9/Rpc10/TFS"/>
</dbReference>
<dbReference type="FunFam" id="2.20.25.10:FF:000005">
    <property type="entry name" value="DNA-directed RNA polymerase subunit"/>
    <property type="match status" value="1"/>
</dbReference>
<evidence type="ECO:0000256" key="8">
    <source>
        <dbReference type="PIRNR" id="PIRNR005586"/>
    </source>
</evidence>
<dbReference type="CDD" id="cd10509">
    <property type="entry name" value="Zn-ribbon_RPC11"/>
    <property type="match status" value="1"/>
</dbReference>
<evidence type="ECO:0000313" key="12">
    <source>
        <dbReference type="EMBL" id="GJQ09518.1"/>
    </source>
</evidence>
<feature type="binding site" evidence="9">
    <location>
        <position position="72"/>
    </location>
    <ligand>
        <name>Zn(2+)</name>
        <dbReference type="ChEBI" id="CHEBI:29105"/>
        <label>2</label>
    </ligand>
</feature>
<reference evidence="12" key="1">
    <citation type="journal article" date="2022" name="Proc. Natl. Acad. Sci. U.S.A.">
        <title>Life cycle and functional genomics of the unicellular red alga Galdieria for elucidating algal and plant evolution and industrial use.</title>
        <authorList>
            <person name="Hirooka S."/>
            <person name="Itabashi T."/>
            <person name="Ichinose T.M."/>
            <person name="Onuma R."/>
            <person name="Fujiwara T."/>
            <person name="Yamashita S."/>
            <person name="Jong L.W."/>
            <person name="Tomita R."/>
            <person name="Iwane A.H."/>
            <person name="Miyagishima S.Y."/>
        </authorList>
    </citation>
    <scope>NUCLEOTIDE SEQUENCE</scope>
    <source>
        <strain evidence="12">NBRC 102759</strain>
    </source>
</reference>
<feature type="zinc finger region" description="C4-type" evidence="10">
    <location>
        <begin position="4"/>
        <end position="27"/>
    </location>
</feature>
<evidence type="ECO:0000256" key="10">
    <source>
        <dbReference type="PIRSR" id="PIRSR005586-2"/>
    </source>
</evidence>
<comment type="similarity">
    <text evidence="8">Belongs to the archaeal rpoM/eukaryotic RPA12/RPB9/RPC11 RNA polymerase family.</text>
</comment>
<dbReference type="InterPro" id="IPR034014">
    <property type="entry name" value="Zn_ribbon_RPC11_C"/>
</dbReference>
<keyword evidence="7 8" id="KW-0539">Nucleus</keyword>
<keyword evidence="13" id="KW-1185">Reference proteome</keyword>
<gene>
    <name evidence="12" type="ORF">GpartN1_g1309.t1</name>
</gene>
<keyword evidence="6 8" id="KW-0804">Transcription</keyword>
<protein>
    <recommendedName>
        <fullName evidence="8">DNA-directed RNA polymerase subunit</fullName>
    </recommendedName>
</protein>
<keyword evidence="2 8" id="KW-0240">DNA-directed RNA polymerase</keyword>
<keyword evidence="3 9" id="KW-0479">Metal-binding</keyword>
<dbReference type="AlphaFoldDB" id="A0A9C7UN66"/>
<comment type="caution">
    <text evidence="12">The sequence shown here is derived from an EMBL/GenBank/DDBJ whole genome shotgun (WGS) entry which is preliminary data.</text>
</comment>
<proteinExistence type="inferred from homology"/>
<evidence type="ECO:0000256" key="2">
    <source>
        <dbReference type="ARBA" id="ARBA00022478"/>
    </source>
</evidence>
<feature type="binding site" evidence="9">
    <location>
        <position position="7"/>
    </location>
    <ligand>
        <name>Zn(2+)</name>
        <dbReference type="ChEBI" id="CHEBI:29105"/>
        <label>1</label>
    </ligand>
</feature>
<dbReference type="PROSITE" id="PS00466">
    <property type="entry name" value="ZF_TFIIS_1"/>
    <property type="match status" value="1"/>
</dbReference>
<dbReference type="OrthoDB" id="282152at2759"/>
<feature type="binding site" evidence="9">
    <location>
        <position position="100"/>
    </location>
    <ligand>
        <name>Zn(2+)</name>
        <dbReference type="ChEBI" id="CHEBI:29105"/>
        <label>2</label>
    </ligand>
</feature>
<dbReference type="PROSITE" id="PS51133">
    <property type="entry name" value="ZF_TFIIS_2"/>
    <property type="match status" value="1"/>
</dbReference>
<organism evidence="12 13">
    <name type="scientific">Galdieria partita</name>
    <dbReference type="NCBI Taxonomy" id="83374"/>
    <lineage>
        <taxon>Eukaryota</taxon>
        <taxon>Rhodophyta</taxon>
        <taxon>Bangiophyceae</taxon>
        <taxon>Galdieriales</taxon>
        <taxon>Galdieriaceae</taxon>
        <taxon>Galdieria</taxon>
    </lineage>
</organism>
<keyword evidence="4 10" id="KW-0863">Zinc-finger</keyword>
<dbReference type="GO" id="GO:0008270">
    <property type="term" value="F:zinc ion binding"/>
    <property type="evidence" value="ECO:0007669"/>
    <property type="project" value="UniProtKB-KW"/>
</dbReference>
<dbReference type="SMART" id="SM00440">
    <property type="entry name" value="ZnF_C2C2"/>
    <property type="match status" value="1"/>
</dbReference>
<evidence type="ECO:0000256" key="7">
    <source>
        <dbReference type="ARBA" id="ARBA00023242"/>
    </source>
</evidence>
<sequence>MLFCRWCHNLLILERQQDSFRFVCRTCPFYYQVEGKMERKLFGLQKKQEADILGGEKQWDLADQTDAMCPRCSHRKAYFFQMQTRSADEPMSTFYRCVQCGYQWKEN</sequence>
<name>A0A9C7UN66_9RHOD</name>
<dbReference type="GO" id="GO:0003676">
    <property type="term" value="F:nucleic acid binding"/>
    <property type="evidence" value="ECO:0007669"/>
    <property type="project" value="InterPro"/>
</dbReference>
<dbReference type="Gene3D" id="2.20.25.10">
    <property type="match status" value="1"/>
</dbReference>
<evidence type="ECO:0000256" key="5">
    <source>
        <dbReference type="ARBA" id="ARBA00022833"/>
    </source>
</evidence>
<feature type="binding site" evidence="9">
    <location>
        <position position="97"/>
    </location>
    <ligand>
        <name>Zn(2+)</name>
        <dbReference type="ChEBI" id="CHEBI:29105"/>
        <label>2</label>
    </ligand>
</feature>
<evidence type="ECO:0000313" key="13">
    <source>
        <dbReference type="Proteomes" id="UP001061958"/>
    </source>
</evidence>
<evidence type="ECO:0000259" key="11">
    <source>
        <dbReference type="PROSITE" id="PS51133"/>
    </source>
</evidence>
<dbReference type="EMBL" id="BQMJ01000009">
    <property type="protein sequence ID" value="GJQ09518.1"/>
    <property type="molecule type" value="Genomic_DNA"/>
</dbReference>
<dbReference type="Pfam" id="PF01096">
    <property type="entry name" value="Zn_ribbon_TFIIS"/>
    <property type="match status" value="1"/>
</dbReference>
<dbReference type="InterPro" id="IPR001222">
    <property type="entry name" value="Znf_TFIIS"/>
</dbReference>
<feature type="domain" description="TFIIS-type" evidence="11">
    <location>
        <begin position="65"/>
        <end position="105"/>
    </location>
</feature>
<feature type="binding site" evidence="9">
    <location>
        <position position="4"/>
    </location>
    <ligand>
        <name>Zn(2+)</name>
        <dbReference type="ChEBI" id="CHEBI:29105"/>
        <label>1</label>
    </ligand>
</feature>
<evidence type="ECO:0000256" key="1">
    <source>
        <dbReference type="ARBA" id="ARBA00004123"/>
    </source>
</evidence>
<dbReference type="PANTHER" id="PTHR11239:SF12">
    <property type="entry name" value="DNA-DIRECTED RNA POLYMERASE III SUBUNIT RPC10"/>
    <property type="match status" value="1"/>
</dbReference>